<protein>
    <recommendedName>
        <fullName evidence="4">SbsA Ig-like domain-containing protein</fullName>
    </recommendedName>
</protein>
<evidence type="ECO:0000256" key="1">
    <source>
        <dbReference type="ARBA" id="ARBA00005445"/>
    </source>
</evidence>
<gene>
    <name evidence="5" type="ordered locus">Hneap_2254</name>
</gene>
<dbReference type="Proteomes" id="UP000009102">
    <property type="component" value="Chromosome"/>
</dbReference>
<dbReference type="PROSITE" id="PS51257">
    <property type="entry name" value="PROKAR_LIPOPROTEIN"/>
    <property type="match status" value="1"/>
</dbReference>
<dbReference type="HOGENOM" id="CLU_022173_0_0_6"/>
<dbReference type="OrthoDB" id="2082707at2"/>
<accession>D0KWU9</accession>
<dbReference type="STRING" id="555778.Hneap_2254"/>
<dbReference type="InterPro" id="IPR021884">
    <property type="entry name" value="Ice-bd_prot"/>
</dbReference>
<feature type="chain" id="PRO_5003010016" description="SbsA Ig-like domain-containing protein" evidence="3">
    <location>
        <begin position="25"/>
        <end position="663"/>
    </location>
</feature>
<keyword evidence="2 3" id="KW-0732">Signal</keyword>
<sequence>MKKFERFYKPLPWLSALALTALLAGCGGGGQAPILGAGGAVQAPAPAVPPVVPPVIPPVVPPAPPTVTAVAPLHNATGVPVNNTLITAAFSEPMAAITGGASFTVTCAAPCVSPAGTVTLDSTNRVATFASPTDLTAATQYTATVTGATSLASGLALAAPYVWRFTTGITSDTTRPSVIYTVPVTTIPGPTANVAANTAITATFSEAMAPASITASGTFALTCAAPCVSPVSGVVTYDVGSKTAIFRPNAVLDNGTTYTGTITTAATDVAGNALAGNQAPLPAASNYVWQFTTTTPDTTPPTIVLENPADQATNVALNTPVNATFSEAMDPLTLTTANFSLQVSGPPIGTPLTGAVSYNPQTLVASFTPASDLLANTTYTATITGAKDLAGNALAPGSMPNPWTFTTGSGLAPGAVSLGSASTFGNLGGTAGTTNQGINTVINGDLGTTATTTTSVTGFHDALDIYTETGSNIGTVNGKIYTCTTSTTGPTAVTVNPTSCNIATQALSDAQTAYNKLTPAQLPGGLDLGTDQLGGLTLAPGIYQSALGSYQITGSNLVLDGQGNANAVWVFQMASTLTVGGPGLPMSVQLINGAQAKNVFWQVGSSATINAAGGGTMVGNILAYAGVAFSTAGNAALVTLNGRAVGLNASLTMTNTVINVPAP</sequence>
<dbReference type="Pfam" id="PF13205">
    <property type="entry name" value="Big_5"/>
    <property type="match status" value="3"/>
</dbReference>
<evidence type="ECO:0000259" key="4">
    <source>
        <dbReference type="Pfam" id="PF13205"/>
    </source>
</evidence>
<dbReference type="InterPro" id="IPR032812">
    <property type="entry name" value="SbsA_Ig"/>
</dbReference>
<evidence type="ECO:0000313" key="5">
    <source>
        <dbReference type="EMBL" id="ACX97069.1"/>
    </source>
</evidence>
<dbReference type="AlphaFoldDB" id="D0KWU9"/>
<dbReference type="InterPro" id="IPR014755">
    <property type="entry name" value="Cu-Rt/internalin_Ig-like"/>
</dbReference>
<feature type="domain" description="SbsA Ig-like" evidence="4">
    <location>
        <begin position="63"/>
        <end position="167"/>
    </location>
</feature>
<dbReference type="eggNOG" id="COG4932">
    <property type="taxonomic scope" value="Bacteria"/>
</dbReference>
<dbReference type="EMBL" id="CP001801">
    <property type="protein sequence ID" value="ACX97069.1"/>
    <property type="molecule type" value="Genomic_DNA"/>
</dbReference>
<dbReference type="KEGG" id="hna:Hneap_2254"/>
<evidence type="ECO:0000256" key="2">
    <source>
        <dbReference type="ARBA" id="ARBA00022729"/>
    </source>
</evidence>
<name>D0KWU9_HALNC</name>
<dbReference type="RefSeq" id="WP_012825100.1">
    <property type="nucleotide sequence ID" value="NC_013422.1"/>
</dbReference>
<feature type="signal peptide" evidence="3">
    <location>
        <begin position="1"/>
        <end position="24"/>
    </location>
</feature>
<proteinExistence type="inferred from homology"/>
<dbReference type="Pfam" id="PF11999">
    <property type="entry name" value="Ice_binding"/>
    <property type="match status" value="1"/>
</dbReference>
<keyword evidence="6" id="KW-1185">Reference proteome</keyword>
<dbReference type="eggNOG" id="COG2374">
    <property type="taxonomic scope" value="Bacteria"/>
</dbReference>
<comment type="similarity">
    <text evidence="1">Belongs to the ice-binding protein family.</text>
</comment>
<feature type="domain" description="SbsA Ig-like" evidence="4">
    <location>
        <begin position="172"/>
        <end position="293"/>
    </location>
</feature>
<evidence type="ECO:0000313" key="6">
    <source>
        <dbReference type="Proteomes" id="UP000009102"/>
    </source>
</evidence>
<organism evidence="5 6">
    <name type="scientific">Halothiobacillus neapolitanus (strain ATCC 23641 / DSM 15147 / CIP 104769 / NCIMB 8539 / c2)</name>
    <name type="common">Thiobacillus neapolitanus</name>
    <dbReference type="NCBI Taxonomy" id="555778"/>
    <lineage>
        <taxon>Bacteria</taxon>
        <taxon>Pseudomonadati</taxon>
        <taxon>Pseudomonadota</taxon>
        <taxon>Gammaproteobacteria</taxon>
        <taxon>Chromatiales</taxon>
        <taxon>Halothiobacillaceae</taxon>
        <taxon>Halothiobacillus</taxon>
    </lineage>
</organism>
<evidence type="ECO:0000256" key="3">
    <source>
        <dbReference type="SAM" id="SignalP"/>
    </source>
</evidence>
<reference evidence="5 6" key="1">
    <citation type="submission" date="2009-10" db="EMBL/GenBank/DDBJ databases">
        <title>Complete sequence of Halothiobacillus neapolitanus c2.</title>
        <authorList>
            <consortium name="US DOE Joint Genome Institute"/>
            <person name="Lucas S."/>
            <person name="Copeland A."/>
            <person name="Lapidus A."/>
            <person name="Glavina del Rio T."/>
            <person name="Tice H."/>
            <person name="Bruce D."/>
            <person name="Goodwin L."/>
            <person name="Pitluck S."/>
            <person name="Davenport K."/>
            <person name="Brettin T."/>
            <person name="Detter J.C."/>
            <person name="Han C."/>
            <person name="Tapia R."/>
            <person name="Larimer F."/>
            <person name="Land M."/>
            <person name="Hauser L."/>
            <person name="Kyrpides N."/>
            <person name="Mikhailova N."/>
            <person name="Kerfeld C."/>
            <person name="Cannon G."/>
            <person name="Heinhort S."/>
        </authorList>
    </citation>
    <scope>NUCLEOTIDE SEQUENCE [LARGE SCALE GENOMIC DNA]</scope>
    <source>
        <strain evidence="6">ATCC 23641 / c2</strain>
    </source>
</reference>
<feature type="domain" description="SbsA Ig-like" evidence="4">
    <location>
        <begin position="297"/>
        <end position="407"/>
    </location>
</feature>
<dbReference type="Gene3D" id="2.60.40.1220">
    <property type="match status" value="3"/>
</dbReference>